<dbReference type="SMART" id="SM00550">
    <property type="entry name" value="Zalpha"/>
    <property type="match status" value="1"/>
</dbReference>
<dbReference type="GO" id="GO:0003723">
    <property type="term" value="F:RNA binding"/>
    <property type="evidence" value="ECO:0007669"/>
    <property type="project" value="UniProtKB-KW"/>
</dbReference>
<name>A0A2I6J129_VACCV</name>
<dbReference type="InterPro" id="IPR036390">
    <property type="entry name" value="WH_DNA-bd_sf"/>
</dbReference>
<dbReference type="EMBL" id="MG012795">
    <property type="protein sequence ID" value="AUL80167.1"/>
    <property type="molecule type" value="Genomic_DNA"/>
</dbReference>
<evidence type="ECO:0000313" key="3">
    <source>
        <dbReference type="EMBL" id="AUL80167.1"/>
    </source>
</evidence>
<sequence>MSKIYIDERSDAEMVCAAIKNIGVEGATAAQLTRQLNMEMRKVNVALYDLQRSAMV</sequence>
<dbReference type="Pfam" id="PF02295">
    <property type="entry name" value="z-alpha"/>
    <property type="match status" value="1"/>
</dbReference>
<accession>A0A2I6J129</accession>
<protein>
    <recommendedName>
        <fullName evidence="2">Z-binding domain-containing protein</fullName>
    </recommendedName>
</protein>
<dbReference type="Gene3D" id="1.10.10.10">
    <property type="entry name" value="Winged helix-like DNA-binding domain superfamily/Winged helix DNA-binding domain"/>
    <property type="match status" value="1"/>
</dbReference>
<dbReference type="InterPro" id="IPR036388">
    <property type="entry name" value="WH-like_DNA-bd_sf"/>
</dbReference>
<dbReference type="InterPro" id="IPR042371">
    <property type="entry name" value="Z_dom"/>
</dbReference>
<dbReference type="GO" id="GO:0003726">
    <property type="term" value="F:double-stranded RNA adenosine deaminase activity"/>
    <property type="evidence" value="ECO:0007669"/>
    <property type="project" value="InterPro"/>
</dbReference>
<reference evidence="3" key="1">
    <citation type="journal article" date="2018" name="Emerg. Infect. Dis.">
        <title>Ocular Vaccinia Infection in Dairy Worker, Brazil.</title>
        <authorList>
            <person name="Teixeira Lima M."/>
            <person name="Pereira Oliveira G."/>
            <person name="Bretas de Oliveira D."/>
            <person name="Mesquita Vaz S."/>
            <person name="de Souza Trindade G."/>
            <person name="Santos Abrahao J."/>
            <person name="Geessien Kroon E."/>
        </authorList>
    </citation>
    <scope>NUCLEOTIDE SEQUENCE [LARGE SCALE GENOMIC DNA]</scope>
    <source>
        <strain evidence="3">CEyV1</strain>
    </source>
</reference>
<keyword evidence="1" id="KW-0694">RNA-binding</keyword>
<feature type="domain" description="Z-binding" evidence="2">
    <location>
        <begin position="3"/>
        <end position="56"/>
    </location>
</feature>
<dbReference type="SUPFAM" id="SSF46785">
    <property type="entry name" value="Winged helix' DNA-binding domain"/>
    <property type="match status" value="1"/>
</dbReference>
<organism evidence="3">
    <name type="scientific">Vaccinia virus</name>
    <name type="common">VACV</name>
    <name type="synonym">Orthopoxvirus vaccinia</name>
    <dbReference type="NCBI Taxonomy" id="10245"/>
    <lineage>
        <taxon>Viruses</taxon>
        <taxon>Varidnaviria</taxon>
        <taxon>Bamfordvirae</taxon>
        <taxon>Nucleocytoviricota</taxon>
        <taxon>Pokkesviricetes</taxon>
        <taxon>Chitovirales</taxon>
        <taxon>Poxviridae</taxon>
        <taxon>Chordopoxvirinae</taxon>
        <taxon>Orthopoxvirus</taxon>
    </lineage>
</organism>
<dbReference type="Proteomes" id="UP000270450">
    <property type="component" value="Segment"/>
</dbReference>
<proteinExistence type="predicted"/>
<evidence type="ECO:0000259" key="2">
    <source>
        <dbReference type="SMART" id="SM00550"/>
    </source>
</evidence>
<evidence type="ECO:0000256" key="1">
    <source>
        <dbReference type="ARBA" id="ARBA00022884"/>
    </source>
</evidence>